<dbReference type="Gramene" id="KZN06896">
    <property type="protein sequence ID" value="KZN06896"/>
    <property type="gene ID" value="DCAR_007733"/>
</dbReference>
<dbReference type="InterPro" id="IPR037185">
    <property type="entry name" value="EmrE-like"/>
</dbReference>
<evidence type="ECO:0000256" key="4">
    <source>
        <dbReference type="ARBA" id="ARBA00022692"/>
    </source>
</evidence>
<evidence type="ECO:0000256" key="6">
    <source>
        <dbReference type="ARBA" id="ARBA00022989"/>
    </source>
</evidence>
<comment type="function">
    <text evidence="9 10">Acts as a Mg(2+) transporter. Can also transport other divalent cations such as Fe(2+), Sr(2+), Ba(2+), Mn(2+) and Co(2+) but to a much less extent than Mg(2+).</text>
</comment>
<feature type="transmembrane region" description="Helical" evidence="10">
    <location>
        <begin position="210"/>
        <end position="234"/>
    </location>
</feature>
<evidence type="ECO:0000256" key="9">
    <source>
        <dbReference type="ARBA" id="ARBA00025284"/>
    </source>
</evidence>
<reference evidence="13" key="1">
    <citation type="journal article" date="2016" name="Nat. Genet.">
        <title>A high-quality carrot genome assembly provides new insights into carotenoid accumulation and asterid genome evolution.</title>
        <authorList>
            <person name="Iorizzo M."/>
            <person name="Ellison S."/>
            <person name="Senalik D."/>
            <person name="Zeng P."/>
            <person name="Satapoomin P."/>
            <person name="Huang J."/>
            <person name="Bowman M."/>
            <person name="Iovene M."/>
            <person name="Sanseverino W."/>
            <person name="Cavagnaro P."/>
            <person name="Yildiz M."/>
            <person name="Macko-Podgorni A."/>
            <person name="Moranska E."/>
            <person name="Grzebelus E."/>
            <person name="Grzebelus D."/>
            <person name="Ashrafi H."/>
            <person name="Zheng Z."/>
            <person name="Cheng S."/>
            <person name="Spooner D."/>
            <person name="Van Deynze A."/>
            <person name="Simon P."/>
        </authorList>
    </citation>
    <scope>NUCLEOTIDE SEQUENCE [LARGE SCALE GENOMIC DNA]</scope>
    <source>
        <tissue evidence="13">Leaf</tissue>
    </source>
</reference>
<comment type="caution">
    <text evidence="13">The sequence shown here is derived from an EMBL/GenBank/DDBJ whole genome shotgun (WGS) entry which is preliminary data.</text>
</comment>
<dbReference type="InterPro" id="IPR000232">
    <property type="entry name" value="HSF_DNA-bd"/>
</dbReference>
<accession>A0A166ERS1</accession>
<evidence type="ECO:0000259" key="12">
    <source>
        <dbReference type="SMART" id="SM00415"/>
    </source>
</evidence>
<dbReference type="AlphaFoldDB" id="A0A166ERS1"/>
<keyword evidence="10" id="KW-0813">Transport</keyword>
<dbReference type="SMART" id="SM00415">
    <property type="entry name" value="HSF"/>
    <property type="match status" value="1"/>
</dbReference>
<dbReference type="Gene3D" id="1.10.3730.20">
    <property type="match status" value="1"/>
</dbReference>
<feature type="transmembrane region" description="Helical" evidence="10">
    <location>
        <begin position="240"/>
        <end position="260"/>
    </location>
</feature>
<feature type="transmembrane region" description="Helical" evidence="10">
    <location>
        <begin position="38"/>
        <end position="69"/>
    </location>
</feature>
<keyword evidence="6 10" id="KW-1133">Transmembrane helix</keyword>
<feature type="transmembrane region" description="Helical" evidence="10">
    <location>
        <begin position="106"/>
        <end position="126"/>
    </location>
</feature>
<dbReference type="GO" id="GO:0005769">
    <property type="term" value="C:early endosome"/>
    <property type="evidence" value="ECO:0007669"/>
    <property type="project" value="UniProtKB-SubCell"/>
</dbReference>
<dbReference type="GO" id="GO:0005886">
    <property type="term" value="C:plasma membrane"/>
    <property type="evidence" value="ECO:0007669"/>
    <property type="project" value="UniProtKB-SubCell"/>
</dbReference>
<comment type="similarity">
    <text evidence="2 10">Belongs to the NIPA (TC 2.A.7) family.</text>
</comment>
<feature type="coiled-coil region" evidence="11">
    <location>
        <begin position="455"/>
        <end position="482"/>
    </location>
</feature>
<evidence type="ECO:0000256" key="10">
    <source>
        <dbReference type="RuleBase" id="RU363078"/>
    </source>
</evidence>
<keyword evidence="4 10" id="KW-0812">Transmembrane</keyword>
<comment type="subcellular location">
    <subcellularLocation>
        <location evidence="10">Cell membrane</location>
        <topology evidence="10">Multi-pass membrane protein</topology>
    </subcellularLocation>
    <subcellularLocation>
        <location evidence="10">Early endosome</location>
    </subcellularLocation>
    <subcellularLocation>
        <location evidence="1">Membrane</location>
        <topology evidence="1">Multi-pass membrane protein</topology>
    </subcellularLocation>
</comment>
<keyword evidence="11" id="KW-0175">Coiled coil</keyword>
<sequence>MWEAILLTLAATAGNNIGKVIRAYVFNKPWISGFLMDIFGAMLMLRALSLAPVSVIQPVSGCGLAILSIFSHYYLKEMMNAVDWVGITLAGIGTIGVGAGGEDQEASAISIFHLPWLAFVVAFMFVGHRYGLCKDIHIIPEIAGPHMSFNLLVSNFVSFSLNRREQTAIGCFAYLFYYGRLGDIRGRPSSLSGRQRKEQELMQSEVVEEIIYGLESGILFGIASVISKMGFLFLEQGFSRLLVPVCVSISICCSGTGFVYQTRGLKHGRAIVVSTCAAVASIVTGVLAGMLALGERLPSAPVARLWLLLGWLLIITGVILLVCSTRLLRYIPRPWRRTKRSSVDKTFGLRRAVSLHSSKDTSPSAVIQATTLHHLITPPRQKGFRKVDPDRWEFANEGFLGGQKHLLKTIKRRRNATSQGIQQQGGGLCVELGHYGVEEELQKLGHDRSILSAEIVKLRQQQQDSQNVIAAMEDKIQSLESKQQRMMSFLAQALRSPEFMQQYLDKYVQKMDQNQIDMGRKRRLTMSPSQSLEDLQTQSLDYSYQQKEELANTGVDVESFFSDALDPGATSGVKEEMVSSRGGELDAVNEIIWEELLDNNLATVNAEKEEVAIDLPGVEVEDFAANSPDWDSEDLKPLIDQLEYLRSNP</sequence>
<proteinExistence type="inferred from homology"/>
<organism evidence="13">
    <name type="scientific">Daucus carota subsp. sativus</name>
    <name type="common">Carrot</name>
    <dbReference type="NCBI Taxonomy" id="79200"/>
    <lineage>
        <taxon>Eukaryota</taxon>
        <taxon>Viridiplantae</taxon>
        <taxon>Streptophyta</taxon>
        <taxon>Embryophyta</taxon>
        <taxon>Tracheophyta</taxon>
        <taxon>Spermatophyta</taxon>
        <taxon>Magnoliopsida</taxon>
        <taxon>eudicotyledons</taxon>
        <taxon>Gunneridae</taxon>
        <taxon>Pentapetalae</taxon>
        <taxon>asterids</taxon>
        <taxon>campanulids</taxon>
        <taxon>Apiales</taxon>
        <taxon>Apiaceae</taxon>
        <taxon>Apioideae</taxon>
        <taxon>Scandiceae</taxon>
        <taxon>Daucinae</taxon>
        <taxon>Daucus</taxon>
        <taxon>Daucus sect. Daucus</taxon>
    </lineage>
</organism>
<keyword evidence="8 10" id="KW-0472">Membrane</keyword>
<dbReference type="GO" id="GO:0015095">
    <property type="term" value="F:magnesium ion transmembrane transporter activity"/>
    <property type="evidence" value="ECO:0007669"/>
    <property type="project" value="UniProtKB-UniRule"/>
</dbReference>
<evidence type="ECO:0000256" key="8">
    <source>
        <dbReference type="ARBA" id="ARBA00023136"/>
    </source>
</evidence>
<dbReference type="EMBL" id="LNRQ01000002">
    <property type="protein sequence ID" value="KZN06896.1"/>
    <property type="molecule type" value="Genomic_DNA"/>
</dbReference>
<protein>
    <recommendedName>
        <fullName evidence="10">Probable magnesium transporter</fullName>
    </recommendedName>
</protein>
<keyword evidence="5 10" id="KW-0967">Endosome</keyword>
<evidence type="ECO:0000256" key="2">
    <source>
        <dbReference type="ARBA" id="ARBA00007001"/>
    </source>
</evidence>
<comment type="subunit">
    <text evidence="3 10">Homodimer.</text>
</comment>
<dbReference type="SMR" id="A0A166ERS1"/>
<dbReference type="SUPFAM" id="SSF103481">
    <property type="entry name" value="Multidrug resistance efflux transporter EmrE"/>
    <property type="match status" value="1"/>
</dbReference>
<name>A0A166ERS1_DAUCS</name>
<evidence type="ECO:0000256" key="11">
    <source>
        <dbReference type="SAM" id="Coils"/>
    </source>
</evidence>
<dbReference type="PANTHER" id="PTHR12570:SF65">
    <property type="entry name" value="MAGNESIUM TRANSPORTER NIPA9-RELATED"/>
    <property type="match status" value="1"/>
</dbReference>
<evidence type="ECO:0000313" key="13">
    <source>
        <dbReference type="EMBL" id="KZN06896.1"/>
    </source>
</evidence>
<feature type="domain" description="HSF-type DNA-binding" evidence="12">
    <location>
        <begin position="343"/>
        <end position="413"/>
    </location>
</feature>
<feature type="transmembrane region" description="Helical" evidence="10">
    <location>
        <begin position="305"/>
        <end position="328"/>
    </location>
</feature>
<keyword evidence="7" id="KW-0238">DNA-binding</keyword>
<dbReference type="PANTHER" id="PTHR12570">
    <property type="match status" value="1"/>
</dbReference>
<evidence type="ECO:0000256" key="5">
    <source>
        <dbReference type="ARBA" id="ARBA00022753"/>
    </source>
</evidence>
<dbReference type="Pfam" id="PF05653">
    <property type="entry name" value="Mg_trans_NIPA"/>
    <property type="match status" value="1"/>
</dbReference>
<feature type="transmembrane region" description="Helical" evidence="10">
    <location>
        <begin position="81"/>
        <end position="100"/>
    </location>
</feature>
<gene>
    <name evidence="13" type="ORF">DCAR_007733</name>
</gene>
<evidence type="ECO:0000256" key="7">
    <source>
        <dbReference type="ARBA" id="ARBA00023125"/>
    </source>
</evidence>
<evidence type="ECO:0000256" key="1">
    <source>
        <dbReference type="ARBA" id="ARBA00004141"/>
    </source>
</evidence>
<evidence type="ECO:0000256" key="3">
    <source>
        <dbReference type="ARBA" id="ARBA00011738"/>
    </source>
</evidence>
<feature type="transmembrane region" description="Helical" evidence="10">
    <location>
        <begin position="272"/>
        <end position="293"/>
    </location>
</feature>
<dbReference type="GO" id="GO:0003700">
    <property type="term" value="F:DNA-binding transcription factor activity"/>
    <property type="evidence" value="ECO:0007669"/>
    <property type="project" value="InterPro"/>
</dbReference>
<dbReference type="InterPro" id="IPR008521">
    <property type="entry name" value="Mg_trans_NIPA"/>
</dbReference>
<comment type="caution">
    <text evidence="10">Lacks conserved residue(s) required for the propagation of feature annotation.</text>
</comment>
<keyword evidence="10" id="KW-0460">Magnesium</keyword>
<keyword evidence="10" id="KW-1003">Cell membrane</keyword>
<dbReference type="GO" id="GO:0043565">
    <property type="term" value="F:sequence-specific DNA binding"/>
    <property type="evidence" value="ECO:0007669"/>
    <property type="project" value="InterPro"/>
</dbReference>
<keyword evidence="10" id="KW-0406">Ion transport</keyword>